<name>A0A6P3IPV0_BISBB</name>
<evidence type="ECO:0000259" key="12">
    <source>
        <dbReference type="PROSITE" id="PS50157"/>
    </source>
</evidence>
<dbReference type="Gene3D" id="3.30.160.60">
    <property type="entry name" value="Classic Zinc Finger"/>
    <property type="match status" value="2"/>
</dbReference>
<feature type="domain" description="C2H2-type" evidence="12">
    <location>
        <begin position="384"/>
        <end position="411"/>
    </location>
</feature>
<dbReference type="SUPFAM" id="SSF57667">
    <property type="entry name" value="beta-beta-alpha zinc fingers"/>
    <property type="match status" value="1"/>
</dbReference>
<dbReference type="InterPro" id="IPR036236">
    <property type="entry name" value="Znf_C2H2_sf"/>
</dbReference>
<keyword evidence="6" id="KW-0238">DNA-binding</keyword>
<proteinExistence type="inferred from homology"/>
<keyword evidence="4" id="KW-0832">Ubl conjugation</keyword>
<keyword evidence="9" id="KW-0863">Zinc-finger</keyword>
<dbReference type="InterPro" id="IPR003309">
    <property type="entry name" value="SCAN_dom"/>
</dbReference>
<feature type="compositionally biased region" description="Basic and acidic residues" evidence="11">
    <location>
        <begin position="489"/>
        <end position="510"/>
    </location>
</feature>
<dbReference type="PROSITE" id="PS00028">
    <property type="entry name" value="ZINC_FINGER_C2H2_1"/>
    <property type="match status" value="2"/>
</dbReference>
<evidence type="ECO:0000256" key="1">
    <source>
        <dbReference type="ARBA" id="ARBA00004123"/>
    </source>
</evidence>
<feature type="compositionally biased region" description="Polar residues" evidence="11">
    <location>
        <begin position="429"/>
        <end position="444"/>
    </location>
</feature>
<evidence type="ECO:0000313" key="14">
    <source>
        <dbReference type="Proteomes" id="UP000515208"/>
    </source>
</evidence>
<dbReference type="Gene3D" id="1.10.4020.10">
    <property type="entry name" value="DNA breaking-rejoining enzymes"/>
    <property type="match status" value="1"/>
</dbReference>
<dbReference type="SMART" id="SM00355">
    <property type="entry name" value="ZnF_C2H2"/>
    <property type="match status" value="2"/>
</dbReference>
<dbReference type="Pfam" id="PF02023">
    <property type="entry name" value="SCAN"/>
    <property type="match status" value="1"/>
</dbReference>
<evidence type="ECO:0000256" key="9">
    <source>
        <dbReference type="PROSITE-ProRule" id="PRU00042"/>
    </source>
</evidence>
<dbReference type="OrthoDB" id="6077919at2759"/>
<dbReference type="InterPro" id="IPR050916">
    <property type="entry name" value="SCAN-C2H2_zinc_finger"/>
</dbReference>
<feature type="region of interest" description="Disordered" evidence="11">
    <location>
        <begin position="540"/>
        <end position="665"/>
    </location>
</feature>
<evidence type="ECO:0000256" key="6">
    <source>
        <dbReference type="ARBA" id="ARBA00023125"/>
    </source>
</evidence>
<dbReference type="GO" id="GO:0008270">
    <property type="term" value="F:zinc ion binding"/>
    <property type="evidence" value="ECO:0007669"/>
    <property type="project" value="UniProtKB-KW"/>
</dbReference>
<dbReference type="AlphaFoldDB" id="A0A6P3IPV0"/>
<dbReference type="PROSITE" id="PS50157">
    <property type="entry name" value="ZINC_FINGER_C2H2_2"/>
    <property type="match status" value="2"/>
</dbReference>
<dbReference type="Pfam" id="PF00096">
    <property type="entry name" value="zf-C2H2"/>
    <property type="match status" value="2"/>
</dbReference>
<gene>
    <name evidence="15" type="primary">MZF1</name>
</gene>
<protein>
    <submittedName>
        <fullName evidence="15">Myeloid zinc finger 1</fullName>
    </submittedName>
</protein>
<feature type="compositionally biased region" description="Basic residues" evidence="11">
    <location>
        <begin position="620"/>
        <end position="630"/>
    </location>
</feature>
<dbReference type="KEGG" id="bbis:105001637"/>
<feature type="domain" description="SCAN box" evidence="13">
    <location>
        <begin position="43"/>
        <end position="124"/>
    </location>
</feature>
<evidence type="ECO:0000256" key="5">
    <source>
        <dbReference type="ARBA" id="ARBA00023015"/>
    </source>
</evidence>
<evidence type="ECO:0000256" key="2">
    <source>
        <dbReference type="ARBA" id="ARBA00006991"/>
    </source>
</evidence>
<keyword evidence="8 10" id="KW-0539">Nucleus</keyword>
<organism evidence="14 15">
    <name type="scientific">Bison bison bison</name>
    <name type="common">North American plains bison</name>
    <dbReference type="NCBI Taxonomy" id="43346"/>
    <lineage>
        <taxon>Eukaryota</taxon>
        <taxon>Metazoa</taxon>
        <taxon>Chordata</taxon>
        <taxon>Craniata</taxon>
        <taxon>Vertebrata</taxon>
        <taxon>Euteleostomi</taxon>
        <taxon>Mammalia</taxon>
        <taxon>Eutheria</taxon>
        <taxon>Laurasiatheria</taxon>
        <taxon>Artiodactyla</taxon>
        <taxon>Ruminantia</taxon>
        <taxon>Pecora</taxon>
        <taxon>Bovidae</taxon>
        <taxon>Bovinae</taxon>
        <taxon>Bison</taxon>
    </lineage>
</organism>
<keyword evidence="9" id="KW-0479">Metal-binding</keyword>
<keyword evidence="9" id="KW-0862">Zinc</keyword>
<keyword evidence="3" id="KW-1017">Isopeptide bond</keyword>
<dbReference type="SMART" id="SM00431">
    <property type="entry name" value="SCAN"/>
    <property type="match status" value="1"/>
</dbReference>
<evidence type="ECO:0000256" key="8">
    <source>
        <dbReference type="ARBA" id="ARBA00023242"/>
    </source>
</evidence>
<dbReference type="RefSeq" id="XP_010856331.1">
    <property type="nucleotide sequence ID" value="XM_010858029.1"/>
</dbReference>
<reference evidence="15" key="1">
    <citation type="submission" date="2025-08" db="UniProtKB">
        <authorList>
            <consortium name="RefSeq"/>
        </authorList>
    </citation>
    <scope>IDENTIFICATION</scope>
    <source>
        <tissue evidence="15">Blood</tissue>
    </source>
</reference>
<dbReference type="PANTHER" id="PTHR45935">
    <property type="entry name" value="PROTEIN ZBED8-RELATED"/>
    <property type="match status" value="1"/>
</dbReference>
<dbReference type="CTD" id="7593"/>
<feature type="domain" description="C2H2-type" evidence="12">
    <location>
        <begin position="356"/>
        <end position="383"/>
    </location>
</feature>
<dbReference type="CDD" id="cd07936">
    <property type="entry name" value="SCAN"/>
    <property type="match status" value="1"/>
</dbReference>
<dbReference type="FunFam" id="3.30.160.60:FF:001243">
    <property type="entry name" value="myeloid zinc finger 1 isoform X1"/>
    <property type="match status" value="1"/>
</dbReference>
<dbReference type="GO" id="GO:0003677">
    <property type="term" value="F:DNA binding"/>
    <property type="evidence" value="ECO:0007669"/>
    <property type="project" value="UniProtKB-KW"/>
</dbReference>
<evidence type="ECO:0000256" key="3">
    <source>
        <dbReference type="ARBA" id="ARBA00022499"/>
    </source>
</evidence>
<evidence type="ECO:0000313" key="15">
    <source>
        <dbReference type="RefSeq" id="XP_010856331.1"/>
    </source>
</evidence>
<dbReference type="FunFam" id="1.10.4020.10:FF:000001">
    <property type="entry name" value="zinc finger protein 263 isoform X1"/>
    <property type="match status" value="1"/>
</dbReference>
<keyword evidence="14" id="KW-1185">Reference proteome</keyword>
<evidence type="ECO:0000256" key="11">
    <source>
        <dbReference type="SAM" id="MobiDB-lite"/>
    </source>
</evidence>
<dbReference type="FunFam" id="3.30.160.60:FF:000321">
    <property type="entry name" value="myeloid zinc finger 1 isoform X1"/>
    <property type="match status" value="1"/>
</dbReference>
<feature type="region of interest" description="Disordered" evidence="11">
    <location>
        <begin position="326"/>
        <end position="353"/>
    </location>
</feature>
<evidence type="ECO:0000256" key="10">
    <source>
        <dbReference type="PROSITE-ProRule" id="PRU00187"/>
    </source>
</evidence>
<accession>A0A6P3IPV0</accession>
<comment type="subcellular location">
    <subcellularLocation>
        <location evidence="1 10">Nucleus</location>
    </subcellularLocation>
</comment>
<dbReference type="GO" id="GO:0005634">
    <property type="term" value="C:nucleus"/>
    <property type="evidence" value="ECO:0007669"/>
    <property type="project" value="UniProtKB-SubCell"/>
</dbReference>
<evidence type="ECO:0000256" key="7">
    <source>
        <dbReference type="ARBA" id="ARBA00023163"/>
    </source>
</evidence>
<keyword evidence="7" id="KW-0804">Transcription</keyword>
<evidence type="ECO:0000259" key="13">
    <source>
        <dbReference type="PROSITE" id="PS50804"/>
    </source>
</evidence>
<feature type="region of interest" description="Disordered" evidence="11">
    <location>
        <begin position="1"/>
        <end position="39"/>
    </location>
</feature>
<comment type="similarity">
    <text evidence="2">Belongs to the krueppel C2H2-type zinc-finger protein family.</text>
</comment>
<evidence type="ECO:0000256" key="4">
    <source>
        <dbReference type="ARBA" id="ARBA00022843"/>
    </source>
</evidence>
<feature type="region of interest" description="Disordered" evidence="11">
    <location>
        <begin position="183"/>
        <end position="203"/>
    </location>
</feature>
<dbReference type="InterPro" id="IPR013087">
    <property type="entry name" value="Znf_C2H2_type"/>
</dbReference>
<dbReference type="PROSITE" id="PS50804">
    <property type="entry name" value="SCAN_BOX"/>
    <property type="match status" value="1"/>
</dbReference>
<sequence>MRPAALGSPGRASLEDEGPVTVKLEDSEDDEPAAWDLGPEAARQRFRRFRYEEAAGPGQALAQLRELCRQWLRPEAHSKEQMLELLVLEQFLGVLPPEIQARVRGQQPGSPEEAAALVEGFRREPGGPRRWVTVQVQGQEVLSERTEPPDFQALPQPIPETPEPGLEMLPGATEQSTLGLRVKEESEVTEEPEPLHPRPLSSLQGTPFTLLPDQARDCVVVLDQASPHSEPGPEVSSWRQHRGALWQEEAGGIFSPGFTLQMDNVSVDPDIMSPHVHLPWDLGEASLTGRLESASREGGFSQALVPSSDLGGEPDPTEDTCQGLSHGLGAASWRAPRGRSRARGRPGTGARAERGGRCDVCGKVFSQRSNLLRHQKIHTGERPFVCGECGRSFSRSSHLLRHQLTHTEDLAPATTRAILGIYYIRQASDRSASPQHLSSTQLSRKSTKPAVWGEDDQRVEGGASGMAERECKREKKRTAAQPRLGSETTEPKDAKGTREEAGVGKDAKPRPEKVEVTFWARAQLGRRTTPNVLQKTAARRLRDGMGRAAGASFGRGKAEGQSPGRPAGPDPRPDQPSWRRSPPDGVLGDSLKSQSRSAPPAPAFRRTLSCDWRGGWLRPPRVRRRRKAGGRLRGNSRPSRRAAPQCVCGPLETSPLFGPPTPPSARLRMSIAARK</sequence>
<feature type="region of interest" description="Disordered" evidence="11">
    <location>
        <begin position="429"/>
        <end position="510"/>
    </location>
</feature>
<dbReference type="SUPFAM" id="SSF47353">
    <property type="entry name" value="Retrovirus capsid dimerization domain-like"/>
    <property type="match status" value="1"/>
</dbReference>
<dbReference type="InterPro" id="IPR038269">
    <property type="entry name" value="SCAN_sf"/>
</dbReference>
<dbReference type="Proteomes" id="UP000515208">
    <property type="component" value="Unplaced"/>
</dbReference>
<dbReference type="GeneID" id="105001637"/>
<keyword evidence="5" id="KW-0805">Transcription regulation</keyword>
<dbReference type="PANTHER" id="PTHR45935:SF31">
    <property type="entry name" value="MYELOID ZINC FINGER 1"/>
    <property type="match status" value="1"/>
</dbReference>